<dbReference type="InterPro" id="IPR051081">
    <property type="entry name" value="HTH_MetalResp_TranReg"/>
</dbReference>
<protein>
    <submittedName>
        <fullName evidence="5">Helix-turn-helix domain-containing protein</fullName>
    </submittedName>
</protein>
<dbReference type="SMART" id="SM00418">
    <property type="entry name" value="HTH_ARSR"/>
    <property type="match status" value="1"/>
</dbReference>
<accession>A0A285JWU3</accession>
<organism evidence="5 6">
    <name type="scientific">Paractinoplanes atraurantiacus</name>
    <dbReference type="NCBI Taxonomy" id="1036182"/>
    <lineage>
        <taxon>Bacteria</taxon>
        <taxon>Bacillati</taxon>
        <taxon>Actinomycetota</taxon>
        <taxon>Actinomycetes</taxon>
        <taxon>Micromonosporales</taxon>
        <taxon>Micromonosporaceae</taxon>
        <taxon>Paractinoplanes</taxon>
    </lineage>
</organism>
<keyword evidence="2" id="KW-0238">DNA-binding</keyword>
<feature type="domain" description="HTH arsR-type" evidence="4">
    <location>
        <begin position="18"/>
        <end position="110"/>
    </location>
</feature>
<dbReference type="AlphaFoldDB" id="A0A285JWU3"/>
<dbReference type="InterPro" id="IPR036390">
    <property type="entry name" value="WH_DNA-bd_sf"/>
</dbReference>
<sequence>MPFSKLPNMSLGDEPGRASLRATAHPVRLQIMSLLTSAPMTAAEVARELGLTHANASYHLRNLLAGGLIVQAGEEKIRGGVAKRYRYDTKRDHAPEEPEQRRALFAALGSELIRRTASGRFGEKRNGLLGDGEFWIEPETWIELRSKFVELVDELHNAARPPRTPGTIRTSTTVAMFEMES</sequence>
<dbReference type="Pfam" id="PF12840">
    <property type="entry name" value="HTH_20"/>
    <property type="match status" value="1"/>
</dbReference>
<name>A0A285JWU3_9ACTN</name>
<proteinExistence type="predicted"/>
<dbReference type="GO" id="GO:0003700">
    <property type="term" value="F:DNA-binding transcription factor activity"/>
    <property type="evidence" value="ECO:0007669"/>
    <property type="project" value="InterPro"/>
</dbReference>
<dbReference type="InterPro" id="IPR011991">
    <property type="entry name" value="ArsR-like_HTH"/>
</dbReference>
<dbReference type="EMBL" id="OBDY01000025">
    <property type="protein sequence ID" value="SNY63571.1"/>
    <property type="molecule type" value="Genomic_DNA"/>
</dbReference>
<dbReference type="InterPro" id="IPR036388">
    <property type="entry name" value="WH-like_DNA-bd_sf"/>
</dbReference>
<dbReference type="SUPFAM" id="SSF46785">
    <property type="entry name" value="Winged helix' DNA-binding domain"/>
    <property type="match status" value="1"/>
</dbReference>
<keyword evidence="1" id="KW-0805">Transcription regulation</keyword>
<dbReference type="PANTHER" id="PTHR33154:SF33">
    <property type="entry name" value="TRANSCRIPTIONAL REPRESSOR SDPR"/>
    <property type="match status" value="1"/>
</dbReference>
<evidence type="ECO:0000259" key="4">
    <source>
        <dbReference type="SMART" id="SM00418"/>
    </source>
</evidence>
<keyword evidence="6" id="KW-1185">Reference proteome</keyword>
<evidence type="ECO:0000256" key="1">
    <source>
        <dbReference type="ARBA" id="ARBA00023015"/>
    </source>
</evidence>
<dbReference type="Gene3D" id="1.10.10.10">
    <property type="entry name" value="Winged helix-like DNA-binding domain superfamily/Winged helix DNA-binding domain"/>
    <property type="match status" value="1"/>
</dbReference>
<dbReference type="GO" id="GO:0003677">
    <property type="term" value="F:DNA binding"/>
    <property type="evidence" value="ECO:0007669"/>
    <property type="project" value="UniProtKB-KW"/>
</dbReference>
<keyword evidence="3" id="KW-0804">Transcription</keyword>
<evidence type="ECO:0000313" key="5">
    <source>
        <dbReference type="EMBL" id="SNY63571.1"/>
    </source>
</evidence>
<evidence type="ECO:0000256" key="3">
    <source>
        <dbReference type="ARBA" id="ARBA00023163"/>
    </source>
</evidence>
<evidence type="ECO:0000313" key="6">
    <source>
        <dbReference type="Proteomes" id="UP000219612"/>
    </source>
</evidence>
<dbReference type="InterPro" id="IPR001845">
    <property type="entry name" value="HTH_ArsR_DNA-bd_dom"/>
</dbReference>
<evidence type="ECO:0000256" key="2">
    <source>
        <dbReference type="ARBA" id="ARBA00023125"/>
    </source>
</evidence>
<dbReference type="Proteomes" id="UP000219612">
    <property type="component" value="Unassembled WGS sequence"/>
</dbReference>
<dbReference type="CDD" id="cd00090">
    <property type="entry name" value="HTH_ARSR"/>
    <property type="match status" value="1"/>
</dbReference>
<dbReference type="PANTHER" id="PTHR33154">
    <property type="entry name" value="TRANSCRIPTIONAL REGULATOR, ARSR FAMILY"/>
    <property type="match status" value="1"/>
</dbReference>
<gene>
    <name evidence="5" type="ORF">SAMN05421748_125108</name>
</gene>
<reference evidence="5 6" key="1">
    <citation type="submission" date="2017-09" db="EMBL/GenBank/DDBJ databases">
        <authorList>
            <person name="Ehlers B."/>
            <person name="Leendertz F.H."/>
        </authorList>
    </citation>
    <scope>NUCLEOTIDE SEQUENCE [LARGE SCALE GENOMIC DNA]</scope>
    <source>
        <strain evidence="5 6">CGMCC 4.6857</strain>
    </source>
</reference>